<evidence type="ECO:0000313" key="1">
    <source>
        <dbReference type="EMBL" id="PYI38196.1"/>
    </source>
</evidence>
<name>A0A2V5JKS5_9MICC</name>
<keyword evidence="2" id="KW-1185">Reference proteome</keyword>
<proteinExistence type="predicted"/>
<dbReference type="Pfam" id="PF22752">
    <property type="entry name" value="DUF488-N3i"/>
    <property type="match status" value="1"/>
</dbReference>
<sequence>MGTVRILRVYEEPEAGEYRVLVDRLWPRGVSKSKVDLWLKEIAPSTAVRSAFDHVAERFEAFEDDYTQELSHNPEVPRLHELIAAHEKLVLLYGAKDPLQNQAAVLLNFLNTTS</sequence>
<dbReference type="RefSeq" id="WP_110485497.1">
    <property type="nucleotide sequence ID" value="NZ_QJVC01000011.1"/>
</dbReference>
<dbReference type="InterPro" id="IPR052552">
    <property type="entry name" value="YeaO-like"/>
</dbReference>
<dbReference type="AlphaFoldDB" id="A0A2V5JKS5"/>
<organism evidence="1 2">
    <name type="scientific">Arthrobacter psychrolactophilus</name>
    <dbReference type="NCBI Taxonomy" id="92442"/>
    <lineage>
        <taxon>Bacteria</taxon>
        <taxon>Bacillati</taxon>
        <taxon>Actinomycetota</taxon>
        <taxon>Actinomycetes</taxon>
        <taxon>Micrococcales</taxon>
        <taxon>Micrococcaceae</taxon>
        <taxon>Arthrobacter</taxon>
    </lineage>
</organism>
<accession>A0A2V5JKS5</accession>
<reference evidence="1 2" key="1">
    <citation type="submission" date="2018-05" db="EMBL/GenBank/DDBJ databases">
        <title>Genetic diversity of glacier-inhabiting Cryobacterium bacteria in China and description of Cryobacterium mengkeensis sp. nov. and Arthrobacter glacialis sp. nov.</title>
        <authorList>
            <person name="Liu Q."/>
            <person name="Xin Y.-H."/>
        </authorList>
    </citation>
    <scope>NUCLEOTIDE SEQUENCE [LARGE SCALE GENOMIC DNA]</scope>
    <source>
        <strain evidence="1 2">B7</strain>
    </source>
</reference>
<evidence type="ECO:0000313" key="2">
    <source>
        <dbReference type="Proteomes" id="UP000247980"/>
    </source>
</evidence>
<comment type="caution">
    <text evidence="1">The sequence shown here is derived from an EMBL/GenBank/DDBJ whole genome shotgun (WGS) entry which is preliminary data.</text>
</comment>
<dbReference type="OrthoDB" id="9790745at2"/>
<gene>
    <name evidence="1" type="ORF">CVS30_11615</name>
</gene>
<dbReference type="Proteomes" id="UP000247980">
    <property type="component" value="Unassembled WGS sequence"/>
</dbReference>
<dbReference type="PANTHER" id="PTHR36849">
    <property type="entry name" value="CYTOPLASMIC PROTEIN-RELATED"/>
    <property type="match status" value="1"/>
</dbReference>
<dbReference type="EMBL" id="QJVC01000011">
    <property type="protein sequence ID" value="PYI38196.1"/>
    <property type="molecule type" value="Genomic_DNA"/>
</dbReference>
<dbReference type="PANTHER" id="PTHR36849:SF1">
    <property type="entry name" value="CYTOPLASMIC PROTEIN"/>
    <property type="match status" value="1"/>
</dbReference>
<protein>
    <submittedName>
        <fullName evidence="1">DUF488 domain-containing protein</fullName>
    </submittedName>
</protein>